<keyword evidence="4 7" id="KW-0812">Transmembrane</keyword>
<keyword evidence="10" id="KW-1185">Reference proteome</keyword>
<dbReference type="GO" id="GO:0005886">
    <property type="term" value="C:plasma membrane"/>
    <property type="evidence" value="ECO:0007669"/>
    <property type="project" value="UniProtKB-SubCell"/>
</dbReference>
<proteinExistence type="inferred from homology"/>
<evidence type="ECO:0000256" key="2">
    <source>
        <dbReference type="ARBA" id="ARBA00007400"/>
    </source>
</evidence>
<protein>
    <submittedName>
        <fullName evidence="9">Acyltransferase</fullName>
    </submittedName>
</protein>
<dbReference type="AlphaFoldDB" id="A0A3E5GNZ7"/>
<dbReference type="Pfam" id="PF01757">
    <property type="entry name" value="Acyl_transf_3"/>
    <property type="match status" value="1"/>
</dbReference>
<feature type="transmembrane region" description="Helical" evidence="7">
    <location>
        <begin position="187"/>
        <end position="203"/>
    </location>
</feature>
<dbReference type="GO" id="GO:0009246">
    <property type="term" value="P:enterobacterial common antigen biosynthetic process"/>
    <property type="evidence" value="ECO:0007669"/>
    <property type="project" value="TreeGrafter"/>
</dbReference>
<evidence type="ECO:0000256" key="1">
    <source>
        <dbReference type="ARBA" id="ARBA00004651"/>
    </source>
</evidence>
<feature type="transmembrane region" description="Helical" evidence="7">
    <location>
        <begin position="53"/>
        <end position="76"/>
    </location>
</feature>
<comment type="similarity">
    <text evidence="2">Belongs to the acyltransferase 3 family.</text>
</comment>
<evidence type="ECO:0000256" key="7">
    <source>
        <dbReference type="SAM" id="Phobius"/>
    </source>
</evidence>
<keyword evidence="9" id="KW-0012">Acyltransferase</keyword>
<dbReference type="EMBL" id="QSVQ01000023">
    <property type="protein sequence ID" value="RGO47165.1"/>
    <property type="molecule type" value="Genomic_DNA"/>
</dbReference>
<organism evidence="9 10">
    <name type="scientific">Dorea formicigenerans</name>
    <dbReference type="NCBI Taxonomy" id="39486"/>
    <lineage>
        <taxon>Bacteria</taxon>
        <taxon>Bacillati</taxon>
        <taxon>Bacillota</taxon>
        <taxon>Clostridia</taxon>
        <taxon>Lachnospirales</taxon>
        <taxon>Lachnospiraceae</taxon>
        <taxon>Dorea</taxon>
    </lineage>
</organism>
<keyword evidence="3" id="KW-1003">Cell membrane</keyword>
<dbReference type="PANTHER" id="PTHR40074">
    <property type="entry name" value="O-ACETYLTRANSFERASE WECH"/>
    <property type="match status" value="1"/>
</dbReference>
<feature type="domain" description="Acyltransferase 3" evidence="8">
    <location>
        <begin position="16"/>
        <end position="333"/>
    </location>
</feature>
<sequence>MEDITNHEQLENCIFVKTVLMLMVVAYHSMIFWGGDWFSVQPVAIESKLLKNIAFWLNSFHIYGFVFVAGYLFEYLKQEKNRYQEFRPFIVNKSKRLLIPYVFVAFAWVIPSTYVLDKFTLKEIFMKYILCTSPSQLWFLWMLFDVFIIVWWIYKWIKNDMIAIIISIISWGIGLFGCIFFDNIFCIWTAFSYIPYFILGMKIRDKRNCFLCKIPKQYFIIIQVVLFSTWQFTALKEEIIFKLLSLVFEYSTHILGALMAFYVLQWVAEKVNWKNNRFFMILSKYSMTIYLFHQQVIYYTITCFNGKINPYFNAFVNFIVALMVTFLISSVLMKFKWTRILIGEKK</sequence>
<feature type="transmembrane region" description="Helical" evidence="7">
    <location>
        <begin position="239"/>
        <end position="264"/>
    </location>
</feature>
<dbReference type="Proteomes" id="UP000261055">
    <property type="component" value="Unassembled WGS sequence"/>
</dbReference>
<feature type="transmembrane region" description="Helical" evidence="7">
    <location>
        <begin position="12"/>
        <end position="33"/>
    </location>
</feature>
<keyword evidence="5 7" id="KW-1133">Transmembrane helix</keyword>
<accession>A0A3E5GNZ7</accession>
<evidence type="ECO:0000313" key="9">
    <source>
        <dbReference type="EMBL" id="RGO47165.1"/>
    </source>
</evidence>
<feature type="transmembrane region" description="Helical" evidence="7">
    <location>
        <begin position="215"/>
        <end position="233"/>
    </location>
</feature>
<dbReference type="RefSeq" id="WP_117614195.1">
    <property type="nucleotide sequence ID" value="NZ_QSVQ01000023.1"/>
</dbReference>
<dbReference type="PANTHER" id="PTHR40074:SF2">
    <property type="entry name" value="O-ACETYLTRANSFERASE WECH"/>
    <property type="match status" value="1"/>
</dbReference>
<feature type="transmembrane region" description="Helical" evidence="7">
    <location>
        <begin position="161"/>
        <end position="181"/>
    </location>
</feature>
<reference evidence="9 10" key="1">
    <citation type="submission" date="2018-08" db="EMBL/GenBank/DDBJ databases">
        <title>A genome reference for cultivated species of the human gut microbiota.</title>
        <authorList>
            <person name="Zou Y."/>
            <person name="Xue W."/>
            <person name="Luo G."/>
        </authorList>
    </citation>
    <scope>NUCLEOTIDE SEQUENCE [LARGE SCALE GENOMIC DNA]</scope>
    <source>
        <strain evidence="9 10">OM02-12</strain>
    </source>
</reference>
<evidence type="ECO:0000256" key="6">
    <source>
        <dbReference type="ARBA" id="ARBA00023136"/>
    </source>
</evidence>
<evidence type="ECO:0000256" key="4">
    <source>
        <dbReference type="ARBA" id="ARBA00022692"/>
    </source>
</evidence>
<keyword evidence="6 7" id="KW-0472">Membrane</keyword>
<feature type="transmembrane region" description="Helical" evidence="7">
    <location>
        <begin position="136"/>
        <end position="154"/>
    </location>
</feature>
<comment type="subcellular location">
    <subcellularLocation>
        <location evidence="1">Cell membrane</location>
        <topology evidence="1">Multi-pass membrane protein</topology>
    </subcellularLocation>
</comment>
<feature type="transmembrane region" description="Helical" evidence="7">
    <location>
        <begin position="97"/>
        <end position="116"/>
    </location>
</feature>
<gene>
    <name evidence="9" type="ORF">DXB12_14850</name>
</gene>
<evidence type="ECO:0000256" key="3">
    <source>
        <dbReference type="ARBA" id="ARBA00022475"/>
    </source>
</evidence>
<evidence type="ECO:0000313" key="10">
    <source>
        <dbReference type="Proteomes" id="UP000261055"/>
    </source>
</evidence>
<name>A0A3E5GNZ7_9FIRM</name>
<evidence type="ECO:0000256" key="5">
    <source>
        <dbReference type="ARBA" id="ARBA00022989"/>
    </source>
</evidence>
<evidence type="ECO:0000259" key="8">
    <source>
        <dbReference type="Pfam" id="PF01757"/>
    </source>
</evidence>
<dbReference type="GO" id="GO:0016413">
    <property type="term" value="F:O-acetyltransferase activity"/>
    <property type="evidence" value="ECO:0007669"/>
    <property type="project" value="TreeGrafter"/>
</dbReference>
<feature type="transmembrane region" description="Helical" evidence="7">
    <location>
        <begin position="285"/>
        <end position="302"/>
    </location>
</feature>
<comment type="caution">
    <text evidence="9">The sequence shown here is derived from an EMBL/GenBank/DDBJ whole genome shotgun (WGS) entry which is preliminary data.</text>
</comment>
<keyword evidence="9" id="KW-0808">Transferase</keyword>
<dbReference type="InterPro" id="IPR002656">
    <property type="entry name" value="Acyl_transf_3_dom"/>
</dbReference>
<feature type="transmembrane region" description="Helical" evidence="7">
    <location>
        <begin position="314"/>
        <end position="335"/>
    </location>
</feature>